<dbReference type="Gene3D" id="3.40.630.30">
    <property type="match status" value="1"/>
</dbReference>
<dbReference type="eggNOG" id="ENOG502S8FT">
    <property type="taxonomic scope" value="Eukaryota"/>
</dbReference>
<dbReference type="GO" id="GO:0006048">
    <property type="term" value="P:UDP-N-acetylglucosamine biosynthetic process"/>
    <property type="evidence" value="ECO:0007669"/>
    <property type="project" value="UniProtKB-UniPathway"/>
</dbReference>
<dbReference type="KEGG" id="glz:GLAREA_09396"/>
<dbReference type="OrthoDB" id="329272at2759"/>
<sequence length="261" mass="29852">MASSNSNFKILSQPPVGKTLLKYDIKQHPQSQSLEIPPVFIAAVQAREDVFVAMYDELTFENNLDYDDPRSIHFVAFSNTPDEEDIEPNSITDIQTRNKFVLRAIGTLRFIPFPQYHQHPPPGMVFDADSLRASAAVENSAELFLGIPEYKPDRPTKFHDGIEAYIKVGRMCVIKEWRGKGVMDELLRTGYKWLTENKGWTTGTIGGEERFGGWKGLICAHADINAKRSWERNGFVVDEDMGCWWILGIQHICMWKRIELD</sequence>
<reference evidence="1 2" key="1">
    <citation type="journal article" date="2013" name="BMC Genomics">
        <title>Genomics-driven discovery of the pneumocandin biosynthetic gene cluster in the fungus Glarea lozoyensis.</title>
        <authorList>
            <person name="Chen L."/>
            <person name="Yue Q."/>
            <person name="Zhang X."/>
            <person name="Xiang M."/>
            <person name="Wang C."/>
            <person name="Li S."/>
            <person name="Che Y."/>
            <person name="Ortiz-Lopez F.J."/>
            <person name="Bills G.F."/>
            <person name="Liu X."/>
            <person name="An Z."/>
        </authorList>
    </citation>
    <scope>NUCLEOTIDE SEQUENCE [LARGE SCALE GENOMIC DNA]</scope>
    <source>
        <strain evidence="2">ATCC 20868 / MF5171</strain>
    </source>
</reference>
<gene>
    <name evidence="1" type="ORF">GLAREA_09396</name>
</gene>
<dbReference type="GeneID" id="19468444"/>
<organism evidence="1 2">
    <name type="scientific">Glarea lozoyensis (strain ATCC 20868 / MF5171)</name>
    <dbReference type="NCBI Taxonomy" id="1116229"/>
    <lineage>
        <taxon>Eukaryota</taxon>
        <taxon>Fungi</taxon>
        <taxon>Dikarya</taxon>
        <taxon>Ascomycota</taxon>
        <taxon>Pezizomycotina</taxon>
        <taxon>Leotiomycetes</taxon>
        <taxon>Helotiales</taxon>
        <taxon>Helotiaceae</taxon>
        <taxon>Glarea</taxon>
    </lineage>
</organism>
<dbReference type="GO" id="GO:0016746">
    <property type="term" value="F:acyltransferase activity"/>
    <property type="evidence" value="ECO:0007669"/>
    <property type="project" value="UniProtKB-KW"/>
</dbReference>
<dbReference type="AlphaFoldDB" id="S3D8G6"/>
<keyword evidence="1" id="KW-0012">Acyltransferase</keyword>
<evidence type="ECO:0000313" key="2">
    <source>
        <dbReference type="Proteomes" id="UP000016922"/>
    </source>
</evidence>
<dbReference type="Proteomes" id="UP000016922">
    <property type="component" value="Unassembled WGS sequence"/>
</dbReference>
<accession>S3D8G6</accession>
<dbReference type="SUPFAM" id="SSF55729">
    <property type="entry name" value="Acyl-CoA N-acyltransferases (Nat)"/>
    <property type="match status" value="1"/>
</dbReference>
<dbReference type="RefSeq" id="XP_008084184.1">
    <property type="nucleotide sequence ID" value="XM_008085993.1"/>
</dbReference>
<proteinExistence type="predicted"/>
<evidence type="ECO:0000313" key="1">
    <source>
        <dbReference type="EMBL" id="EPE28276.1"/>
    </source>
</evidence>
<protein>
    <submittedName>
        <fullName evidence="1">Acyl-CoA N-acyltransferases (Nat)</fullName>
    </submittedName>
</protein>
<dbReference type="HOGENOM" id="CLU_056607_0_0_1"/>
<dbReference type="UniPathway" id="UPA00113">
    <property type="reaction ID" value="UER00529"/>
</dbReference>
<dbReference type="EMBL" id="KE145368">
    <property type="protein sequence ID" value="EPE28276.1"/>
    <property type="molecule type" value="Genomic_DNA"/>
</dbReference>
<name>S3D8G6_GLAL2</name>
<dbReference type="InterPro" id="IPR016181">
    <property type="entry name" value="Acyl_CoA_acyltransferase"/>
</dbReference>
<keyword evidence="1" id="KW-0808">Transferase</keyword>
<keyword evidence="2" id="KW-1185">Reference proteome</keyword>